<evidence type="ECO:0000256" key="6">
    <source>
        <dbReference type="RuleBase" id="RU361157"/>
    </source>
</evidence>
<keyword evidence="2 6" id="KW-0812">Transmembrane</keyword>
<evidence type="ECO:0000256" key="2">
    <source>
        <dbReference type="ARBA" id="ARBA00022692"/>
    </source>
</evidence>
<dbReference type="PROSITE" id="PS51012">
    <property type="entry name" value="ABC_TM2"/>
    <property type="match status" value="1"/>
</dbReference>
<keyword evidence="4 6" id="KW-0472">Membrane</keyword>
<dbReference type="InterPro" id="IPR000412">
    <property type="entry name" value="ABC_2_transport"/>
</dbReference>
<evidence type="ECO:0000256" key="4">
    <source>
        <dbReference type="ARBA" id="ARBA00023136"/>
    </source>
</evidence>
<dbReference type="InterPro" id="IPR013525">
    <property type="entry name" value="ABC2_TM"/>
</dbReference>
<comment type="similarity">
    <text evidence="6">Belongs to the ABC-2 integral membrane protein family.</text>
</comment>
<dbReference type="GO" id="GO:0140359">
    <property type="term" value="F:ABC-type transporter activity"/>
    <property type="evidence" value="ECO:0007669"/>
    <property type="project" value="InterPro"/>
</dbReference>
<dbReference type="EMBL" id="JACHMN010000002">
    <property type="protein sequence ID" value="MBB5868944.1"/>
    <property type="molecule type" value="Genomic_DNA"/>
</dbReference>
<keyword evidence="6" id="KW-0813">Transport</keyword>
<keyword evidence="6" id="KW-1003">Cell membrane</keyword>
<reference evidence="8 9" key="1">
    <citation type="submission" date="2020-08" db="EMBL/GenBank/DDBJ databases">
        <title>Sequencing the genomes of 1000 actinobacteria strains.</title>
        <authorList>
            <person name="Klenk H.-P."/>
        </authorList>
    </citation>
    <scope>NUCLEOTIDE SEQUENCE [LARGE SCALE GENOMIC DNA]</scope>
    <source>
        <strain evidence="8 9">DSM 45362</strain>
    </source>
</reference>
<keyword evidence="9" id="KW-1185">Reference proteome</keyword>
<evidence type="ECO:0000259" key="7">
    <source>
        <dbReference type="PROSITE" id="PS51012"/>
    </source>
</evidence>
<comment type="subcellular location">
    <subcellularLocation>
        <location evidence="6">Cell membrane</location>
        <topology evidence="6">Multi-pass membrane protein</topology>
    </subcellularLocation>
    <subcellularLocation>
        <location evidence="1">Membrane</location>
        <topology evidence="1">Multi-pass membrane protein</topology>
    </subcellularLocation>
</comment>
<evidence type="ECO:0000313" key="8">
    <source>
        <dbReference type="EMBL" id="MBB5868944.1"/>
    </source>
</evidence>
<dbReference type="PIRSF" id="PIRSF006648">
    <property type="entry name" value="DrrB"/>
    <property type="match status" value="1"/>
</dbReference>
<evidence type="ECO:0000256" key="3">
    <source>
        <dbReference type="ARBA" id="ARBA00022989"/>
    </source>
</evidence>
<feature type="transmembrane region" description="Helical" evidence="6">
    <location>
        <begin position="12"/>
        <end position="35"/>
    </location>
</feature>
<accession>A0A841BKY1</accession>
<feature type="transmembrane region" description="Helical" evidence="6">
    <location>
        <begin position="138"/>
        <end position="156"/>
    </location>
</feature>
<dbReference type="AlphaFoldDB" id="A0A841BKY1"/>
<feature type="transmembrane region" description="Helical" evidence="6">
    <location>
        <begin position="163"/>
        <end position="183"/>
    </location>
</feature>
<dbReference type="GO" id="GO:0046677">
    <property type="term" value="P:response to antibiotic"/>
    <property type="evidence" value="ECO:0007669"/>
    <property type="project" value="UniProtKB-KW"/>
</dbReference>
<comment type="caution">
    <text evidence="8">The sequence shown here is derived from an EMBL/GenBank/DDBJ whole genome shotgun (WGS) entry which is preliminary data.</text>
</comment>
<dbReference type="PANTHER" id="PTHR43027">
    <property type="entry name" value="DOXORUBICIN RESISTANCE ABC TRANSPORTER PERMEASE PROTEIN DRRC-RELATED"/>
    <property type="match status" value="1"/>
</dbReference>
<dbReference type="RefSeq" id="WP_184835250.1">
    <property type="nucleotide sequence ID" value="NZ_JACHMN010000002.1"/>
</dbReference>
<feature type="transmembrane region" description="Helical" evidence="6">
    <location>
        <begin position="100"/>
        <end position="126"/>
    </location>
</feature>
<feature type="domain" description="ABC transmembrane type-2" evidence="7">
    <location>
        <begin position="19"/>
        <end position="243"/>
    </location>
</feature>
<gene>
    <name evidence="8" type="ORF">F4553_002323</name>
</gene>
<dbReference type="Pfam" id="PF01061">
    <property type="entry name" value="ABC2_membrane"/>
    <property type="match status" value="1"/>
</dbReference>
<dbReference type="GO" id="GO:0043190">
    <property type="term" value="C:ATP-binding cassette (ABC) transporter complex"/>
    <property type="evidence" value="ECO:0007669"/>
    <property type="project" value="InterPro"/>
</dbReference>
<evidence type="ECO:0000256" key="1">
    <source>
        <dbReference type="ARBA" id="ARBA00004141"/>
    </source>
</evidence>
<keyword evidence="3 6" id="KW-1133">Transmembrane helix</keyword>
<protein>
    <recommendedName>
        <fullName evidence="6">Transport permease protein</fullName>
    </recommendedName>
</protein>
<dbReference type="PANTHER" id="PTHR43027:SF2">
    <property type="entry name" value="TRANSPORT PERMEASE PROTEIN"/>
    <property type="match status" value="1"/>
</dbReference>
<sequence>MNVQLLRMELKLYFRDIAAVIFGILLSPLILVVLGSIPGFRVEAPELGGRSVIQLYVPIMLAMAIAMIATSTLPVQLAAYRERGILRRLSTTPARPRDLLAAQGLVHLSMLLVGTALILGIGRVAFGVPLPGNPVGFALAYLLAVAALFGLGLLMASASTSKVAQALGTTVFFPMLFFAGLWVPREAMPEALRRIGDFTPLGAGVQALQDTTAGHWPQLLHLGVLIGYTVLAWLAAIRYFRWS</sequence>
<proteinExistence type="inferred from homology"/>
<keyword evidence="5" id="KW-0046">Antibiotic resistance</keyword>
<dbReference type="Proteomes" id="UP000587527">
    <property type="component" value="Unassembled WGS sequence"/>
</dbReference>
<name>A0A841BKY1_9ACTN</name>
<feature type="transmembrane region" description="Helical" evidence="6">
    <location>
        <begin position="55"/>
        <end position="79"/>
    </location>
</feature>
<organism evidence="8 9">
    <name type="scientific">Allocatelliglobosispora scoriae</name>
    <dbReference type="NCBI Taxonomy" id="643052"/>
    <lineage>
        <taxon>Bacteria</taxon>
        <taxon>Bacillati</taxon>
        <taxon>Actinomycetota</taxon>
        <taxon>Actinomycetes</taxon>
        <taxon>Micromonosporales</taxon>
        <taxon>Micromonosporaceae</taxon>
        <taxon>Allocatelliglobosispora</taxon>
    </lineage>
</organism>
<feature type="transmembrane region" description="Helical" evidence="6">
    <location>
        <begin position="219"/>
        <end position="240"/>
    </location>
</feature>
<dbReference type="InterPro" id="IPR047817">
    <property type="entry name" value="ABC2_TM_bact-type"/>
</dbReference>
<evidence type="ECO:0000256" key="5">
    <source>
        <dbReference type="ARBA" id="ARBA00023251"/>
    </source>
</evidence>
<evidence type="ECO:0000313" key="9">
    <source>
        <dbReference type="Proteomes" id="UP000587527"/>
    </source>
</evidence>
<dbReference type="InterPro" id="IPR052902">
    <property type="entry name" value="ABC-2_transporter"/>
</dbReference>